<evidence type="ECO:0000313" key="1">
    <source>
        <dbReference type="EMBL" id="AMR77287.1"/>
    </source>
</evidence>
<dbReference type="STRING" id="1796606.A2G96_05825"/>
<proteinExistence type="predicted"/>
<dbReference type="AlphaFoldDB" id="A0A142JGS5"/>
<name>A0A142JGS5_9BURK</name>
<organism evidence="1 2">
    <name type="scientific">Cupriavidus nantongensis</name>
    <dbReference type="NCBI Taxonomy" id="1796606"/>
    <lineage>
        <taxon>Bacteria</taxon>
        <taxon>Pseudomonadati</taxon>
        <taxon>Pseudomonadota</taxon>
        <taxon>Betaproteobacteria</taxon>
        <taxon>Burkholderiales</taxon>
        <taxon>Burkholderiaceae</taxon>
        <taxon>Cupriavidus</taxon>
    </lineage>
</organism>
<reference evidence="1 2" key="1">
    <citation type="submission" date="2016-03" db="EMBL/GenBank/DDBJ databases">
        <title>Complete genome sequence of a novel chlorpyrifos degrading bacterium, Cupriavidus nantongensis sp. X1.</title>
        <authorList>
            <person name="Fang L."/>
        </authorList>
    </citation>
    <scope>NUCLEOTIDE SEQUENCE [LARGE SCALE GENOMIC DNA]</scope>
    <source>
        <strain evidence="1 2">X1</strain>
    </source>
</reference>
<sequence>MKFIFCPSTDESAAQLLAAVRQLASGAYHYVASDGTAQRVPIVESWEQLADGTMHVEIDDLIVDQVEPLRELLELVEPVTLH</sequence>
<dbReference type="Proteomes" id="UP000075238">
    <property type="component" value="Chromosome 1"/>
</dbReference>
<dbReference type="EMBL" id="CP014844">
    <property type="protein sequence ID" value="AMR77287.1"/>
    <property type="molecule type" value="Genomic_DNA"/>
</dbReference>
<accession>A0A142JGS5</accession>
<evidence type="ECO:0000313" key="2">
    <source>
        <dbReference type="Proteomes" id="UP000075238"/>
    </source>
</evidence>
<dbReference type="KEGG" id="cnan:A2G96_05825"/>
<dbReference type="RefSeq" id="WP_062797590.1">
    <property type="nucleotide sequence ID" value="NZ_CP014844.1"/>
</dbReference>
<gene>
    <name evidence="1" type="ORF">A2G96_05825</name>
</gene>
<keyword evidence="2" id="KW-1185">Reference proteome</keyword>
<protein>
    <submittedName>
        <fullName evidence="1">Uncharacterized protein</fullName>
    </submittedName>
</protein>